<evidence type="ECO:0000313" key="5">
    <source>
        <dbReference type="Proteomes" id="UP001215231"/>
    </source>
</evidence>
<evidence type="ECO:0000259" key="3">
    <source>
        <dbReference type="PROSITE" id="PS50125"/>
    </source>
</evidence>
<sequence length="1050" mass="117154">MVLNVIALGDSEPDGEVVDAIHRDQKAQCIDTAIRYGAFHVGSLGNTLLFYFGYPAASDNDSRLCARTALEISSKLSQRNSLLRQNQGIEVRVHMGMHTGVVTTYADSTPEGDTANIALDLARLAEPNQVLATQSSKTLLDSYLTFQAQQALSIGVKSQPVSLYLLVGERQVEAFGFLRSNKNNHEFIGREQELLTLGQLLNARQTVEQSPGAGRLLPDRAAHVYGEAGIGKSRLVFELRNLAKNHRHFVTQCLPEHKNNALYPVLNLVKYKYSLDSLSAGAATTKLHQQLKHTVGHGGLKTSQVQDALVLLCSWLALPLPEGVQGKALSPDVQKEILFKTLTGLLLDREPLESKEWSQPVLFLFEDLHWADPTTVAFIAELSSARQGTNEVYISTSRQPLPKALMQSGFQSIALTKLSQEKTAEFVFNLFDKQKVSANLLDVVVSRTDGIPLFIEELVNMLKQKGLVQHLNGITDFIKPDNINEVPGSLRDSLQQKLDTLIYAKETAQLAATIGREFDYQLLAAASNHSAAQLQTDLNELIEADLIILQRKVAGDSYIFKHALVRDAAYESMLKDKRLAAHNSVAAALVSDFPDFSKKNPFVIASHYAMAGCYETAVTFGVDAVTLQIEKSANNEAYAYAGLILPWVKNIPGEVKQLKIELNLLDMILPAVMSLSGYGGDKVSQISQRIETLIDQLEQMPGAELDGEHTALTNKVEWSLFLNSHYSSQRKQTLDVGNRIIARARKDANREREMVVLTHLGQAHLVDGNLKESLEMHNASLHMYCEQQDKAISAEYGTDPKAQNLSMLTLTYIHLGLPDKALESVNNALAYSEIIGHDVSITFAHLFKALYAYFMNDRKSVVNTVQRYELSHGDKKELVWINTFLYMLYDWALYKTDFAELSIKDQVESGQLFALAWYEPSLADTYLELKQYDKAIRLMENSLQRTKENGEYAALPFVLSCLAKCYYIRDQSLSPRVEAMLNESIRYAKAQKASFFELHSLVYYYPLIQDQTKKKQVLSDINGIVNGSDAMKDTAPYQQAMEYLAKDLCN</sequence>
<dbReference type="PANTHER" id="PTHR16305:SF28">
    <property type="entry name" value="GUANYLATE CYCLASE DOMAIN-CONTAINING PROTEIN"/>
    <property type="match status" value="1"/>
</dbReference>
<dbReference type="Pfam" id="PF13191">
    <property type="entry name" value="AAA_16"/>
    <property type="match status" value="1"/>
</dbReference>
<dbReference type="PANTHER" id="PTHR16305">
    <property type="entry name" value="TESTICULAR SOLUBLE ADENYLYL CYCLASE"/>
    <property type="match status" value="1"/>
</dbReference>
<dbReference type="Proteomes" id="UP001215231">
    <property type="component" value="Chromosome"/>
</dbReference>
<dbReference type="SUPFAM" id="SSF55073">
    <property type="entry name" value="Nucleotide cyclase"/>
    <property type="match status" value="1"/>
</dbReference>
<reference evidence="4 5" key="1">
    <citation type="journal article" date="2022" name="Mar. Drugs">
        <title>Bioassay-Guided Fractionation Leads to the Detection of Cholic Acid Generated by the Rare Thalassomonas sp.</title>
        <authorList>
            <person name="Pheiffer F."/>
            <person name="Schneider Y.K."/>
            <person name="Hansen E.H."/>
            <person name="Andersen J.H."/>
            <person name="Isaksson J."/>
            <person name="Busche T."/>
            <person name="R C."/>
            <person name="Kalinowski J."/>
            <person name="Zyl L.V."/>
            <person name="Trindade M."/>
        </authorList>
    </citation>
    <scope>NUCLEOTIDE SEQUENCE [LARGE SCALE GENOMIC DNA]</scope>
    <source>
        <strain evidence="4 5">A5K-61T</strain>
    </source>
</reference>
<keyword evidence="2" id="KW-0067">ATP-binding</keyword>
<dbReference type="InterPro" id="IPR029787">
    <property type="entry name" value="Nucleotide_cyclase"/>
</dbReference>
<dbReference type="InterPro" id="IPR027417">
    <property type="entry name" value="P-loop_NTPase"/>
</dbReference>
<dbReference type="InterPro" id="IPR001054">
    <property type="entry name" value="A/G_cyclase"/>
</dbReference>
<proteinExistence type="predicted"/>
<dbReference type="InterPro" id="IPR011990">
    <property type="entry name" value="TPR-like_helical_dom_sf"/>
</dbReference>
<feature type="domain" description="Guanylate cyclase" evidence="3">
    <location>
        <begin position="35"/>
        <end position="122"/>
    </location>
</feature>
<evidence type="ECO:0000256" key="2">
    <source>
        <dbReference type="ARBA" id="ARBA00022840"/>
    </source>
</evidence>
<gene>
    <name evidence="4" type="ORF">H3N35_13115</name>
</gene>
<keyword evidence="5" id="KW-1185">Reference proteome</keyword>
<accession>A0ABY7VKK5</accession>
<evidence type="ECO:0000256" key="1">
    <source>
        <dbReference type="ARBA" id="ARBA00022741"/>
    </source>
</evidence>
<organism evidence="4 5">
    <name type="scientific">Thalassomonas haliotis</name>
    <dbReference type="NCBI Taxonomy" id="485448"/>
    <lineage>
        <taxon>Bacteria</taxon>
        <taxon>Pseudomonadati</taxon>
        <taxon>Pseudomonadota</taxon>
        <taxon>Gammaproteobacteria</taxon>
        <taxon>Alteromonadales</taxon>
        <taxon>Colwelliaceae</taxon>
        <taxon>Thalassomonas</taxon>
    </lineage>
</organism>
<dbReference type="SUPFAM" id="SSF48452">
    <property type="entry name" value="TPR-like"/>
    <property type="match status" value="1"/>
</dbReference>
<keyword evidence="1" id="KW-0547">Nucleotide-binding</keyword>
<dbReference type="PROSITE" id="PS50125">
    <property type="entry name" value="GUANYLATE_CYCLASE_2"/>
    <property type="match status" value="1"/>
</dbReference>
<dbReference type="SUPFAM" id="SSF52540">
    <property type="entry name" value="P-loop containing nucleoside triphosphate hydrolases"/>
    <property type="match status" value="1"/>
</dbReference>
<evidence type="ECO:0000313" key="4">
    <source>
        <dbReference type="EMBL" id="WDE14269.1"/>
    </source>
</evidence>
<dbReference type="Gene3D" id="3.30.70.1230">
    <property type="entry name" value="Nucleotide cyclase"/>
    <property type="match status" value="1"/>
</dbReference>
<dbReference type="CDD" id="cd07302">
    <property type="entry name" value="CHD"/>
    <property type="match status" value="1"/>
</dbReference>
<dbReference type="InterPro" id="IPR041664">
    <property type="entry name" value="AAA_16"/>
</dbReference>
<dbReference type="EMBL" id="CP059693">
    <property type="protein sequence ID" value="WDE14269.1"/>
    <property type="molecule type" value="Genomic_DNA"/>
</dbReference>
<dbReference type="Gene3D" id="1.25.40.10">
    <property type="entry name" value="Tetratricopeptide repeat domain"/>
    <property type="match status" value="1"/>
</dbReference>
<protein>
    <submittedName>
        <fullName evidence="4">AAA family ATPase</fullName>
    </submittedName>
</protein>
<name>A0ABY7VKK5_9GAMM</name>